<proteinExistence type="predicted"/>
<dbReference type="OMA" id="EICHAHP"/>
<keyword evidence="4" id="KW-1185">Reference proteome</keyword>
<dbReference type="eggNOG" id="ENOG502S0WG">
    <property type="taxonomic scope" value="Eukaryota"/>
</dbReference>
<gene>
    <name evidence="3" type="ORF">CSUB01_01792</name>
</gene>
<organism evidence="3 4">
    <name type="scientific">Colletotrichum sublineola</name>
    <name type="common">Sorghum anthracnose fungus</name>
    <dbReference type="NCBI Taxonomy" id="1173701"/>
    <lineage>
        <taxon>Eukaryota</taxon>
        <taxon>Fungi</taxon>
        <taxon>Dikarya</taxon>
        <taxon>Ascomycota</taxon>
        <taxon>Pezizomycotina</taxon>
        <taxon>Sordariomycetes</taxon>
        <taxon>Hypocreomycetidae</taxon>
        <taxon>Glomerellales</taxon>
        <taxon>Glomerellaceae</taxon>
        <taxon>Colletotrichum</taxon>
        <taxon>Colletotrichum graminicola species complex</taxon>
    </lineage>
</organism>
<feature type="domain" description="Luciferase" evidence="2">
    <location>
        <begin position="221"/>
        <end position="293"/>
    </location>
</feature>
<reference evidence="4" key="1">
    <citation type="journal article" date="2014" name="Genome Announc.">
        <title>Draft genome sequence of Colletotrichum sublineola, a destructive pathogen of cultivated sorghum.</title>
        <authorList>
            <person name="Baroncelli R."/>
            <person name="Sanz-Martin J.M."/>
            <person name="Rech G.E."/>
            <person name="Sukno S.A."/>
            <person name="Thon M.R."/>
        </authorList>
    </citation>
    <scope>NUCLEOTIDE SEQUENCE [LARGE SCALE GENOMIC DNA]</scope>
    <source>
        <strain evidence="4">TX430BB</strain>
    </source>
</reference>
<protein>
    <recommendedName>
        <fullName evidence="2">Luciferase domain-containing protein</fullName>
    </recommendedName>
</protein>
<dbReference type="STRING" id="1173701.A0A066XCT1"/>
<evidence type="ECO:0000256" key="1">
    <source>
        <dbReference type="SAM" id="MobiDB-lite"/>
    </source>
</evidence>
<accession>A0A066XCT1</accession>
<dbReference type="InterPro" id="IPR040841">
    <property type="entry name" value="Luciferase_dom"/>
</dbReference>
<feature type="compositionally biased region" description="Low complexity" evidence="1">
    <location>
        <begin position="1"/>
        <end position="13"/>
    </location>
</feature>
<dbReference type="PANTHER" id="PTHR38695:SF1">
    <property type="entry name" value="AMINO ACID PERMEASE_ SLC12A DOMAIN-CONTAINING PROTEIN"/>
    <property type="match status" value="1"/>
</dbReference>
<dbReference type="Pfam" id="PF17648">
    <property type="entry name" value="Luciferase"/>
    <property type="match status" value="1"/>
</dbReference>
<evidence type="ECO:0000313" key="3">
    <source>
        <dbReference type="EMBL" id="KDN66707.1"/>
    </source>
</evidence>
<dbReference type="AlphaFoldDB" id="A0A066XCT1"/>
<dbReference type="EMBL" id="JMSE01000907">
    <property type="protein sequence ID" value="KDN66707.1"/>
    <property type="molecule type" value="Genomic_DNA"/>
</dbReference>
<feature type="region of interest" description="Disordered" evidence="1">
    <location>
        <begin position="1"/>
        <end position="21"/>
    </location>
</feature>
<evidence type="ECO:0000313" key="4">
    <source>
        <dbReference type="Proteomes" id="UP000027238"/>
    </source>
</evidence>
<dbReference type="OrthoDB" id="9987011at2759"/>
<comment type="caution">
    <text evidence="3">The sequence shown here is derived from an EMBL/GenBank/DDBJ whole genome shotgun (WGS) entry which is preliminary data.</text>
</comment>
<dbReference type="PANTHER" id="PTHR38695">
    <property type="entry name" value="AMINO ACID PERMEASE_ SLC12A DOMAIN-CONTAINING PROTEIN"/>
    <property type="match status" value="1"/>
</dbReference>
<sequence>MSVALTTSTSSLLQKEPGGASPDACQGLDVNQATVSCVLKQEPISITLNGPAIFALSMALALIIHFLEPRVAECLLVLLPILLLVHNDYHNYLGLGPGGTPATFSGYVRIAWFRLWALRDPFRAPDPDPNRLPKRGILRQDDDPHHWPLPYRPGPRPLVAGIAPQRQLDQHGTVPHYHALRRTLERLSAENPARFGTARSCLEKHGLGLFARHPVNVTCNGEVCHVHDSDHSLHMNLHPEDIREVLVKGWGQRHPLAWKGSLVRMPVPEEFVMVYAPRDDHELSIVCRIIEAAIWYVVSEKTEIPVERAT</sequence>
<name>A0A066XCT1_COLSU</name>
<dbReference type="HOGENOM" id="CLU_063954_1_1_1"/>
<dbReference type="Proteomes" id="UP000027238">
    <property type="component" value="Unassembled WGS sequence"/>
</dbReference>
<evidence type="ECO:0000259" key="2">
    <source>
        <dbReference type="Pfam" id="PF17648"/>
    </source>
</evidence>
<dbReference type="InterPro" id="IPR048273">
    <property type="entry name" value="Luciferase"/>
</dbReference>